<protein>
    <submittedName>
        <fullName evidence="1">ATP-dependent DNA helicase Rep</fullName>
        <ecNumber evidence="1">3.6.4.12</ecNumber>
    </submittedName>
</protein>
<evidence type="ECO:0000313" key="1">
    <source>
        <dbReference type="EMBL" id="STS87439.1"/>
    </source>
</evidence>
<keyword evidence="1" id="KW-0547">Nucleotide-binding</keyword>
<comment type="caution">
    <text evidence="1">The sequence shown here is derived from an EMBL/GenBank/DDBJ whole genome shotgun (WGS) entry which is preliminary data.</text>
</comment>
<keyword evidence="1" id="KW-0378">Hydrolase</keyword>
<dbReference type="AlphaFoldDB" id="A0A7H4MAT9"/>
<gene>
    <name evidence="1" type="primary">rep_2</name>
    <name evidence="1" type="ORF">NCTC9177_01237</name>
</gene>
<proteinExistence type="predicted"/>
<name>A0A7H4MAT9_KLEVA</name>
<evidence type="ECO:0000313" key="2">
    <source>
        <dbReference type="Proteomes" id="UP000254545"/>
    </source>
</evidence>
<organism evidence="1 2">
    <name type="scientific">Klebsiella variicola</name>
    <dbReference type="NCBI Taxonomy" id="244366"/>
    <lineage>
        <taxon>Bacteria</taxon>
        <taxon>Pseudomonadati</taxon>
        <taxon>Pseudomonadota</taxon>
        <taxon>Gammaproteobacteria</taxon>
        <taxon>Enterobacterales</taxon>
        <taxon>Enterobacteriaceae</taxon>
        <taxon>Klebsiella/Raoultella group</taxon>
        <taxon>Klebsiella</taxon>
        <taxon>Klebsiella pneumoniae complex</taxon>
    </lineage>
</organism>
<dbReference type="GO" id="GO:0016787">
    <property type="term" value="F:hydrolase activity"/>
    <property type="evidence" value="ECO:0007669"/>
    <property type="project" value="UniProtKB-KW"/>
</dbReference>
<dbReference type="EMBL" id="UGKR01000003">
    <property type="protein sequence ID" value="STS87439.1"/>
    <property type="molecule type" value="Genomic_DNA"/>
</dbReference>
<dbReference type="Proteomes" id="UP000254545">
    <property type="component" value="Unassembled WGS sequence"/>
</dbReference>
<accession>A0A7H4MAT9</accession>
<sequence>MRPEPSRFLLELPQDDLIWEQERKVISAEERMHKGQANVANIKAMLAKAKKG</sequence>
<keyword evidence="1" id="KW-0347">Helicase</keyword>
<dbReference type="EC" id="3.6.4.12" evidence="1"/>
<reference evidence="1 2" key="1">
    <citation type="submission" date="2018-06" db="EMBL/GenBank/DDBJ databases">
        <authorList>
            <consortium name="Pathogen Informatics"/>
            <person name="Doyle S."/>
        </authorList>
    </citation>
    <scope>NUCLEOTIDE SEQUENCE [LARGE SCALE GENOMIC DNA]</scope>
    <source>
        <strain evidence="1 2">NCTC9177</strain>
    </source>
</reference>
<keyword evidence="1" id="KW-0067">ATP-binding</keyword>
<dbReference type="GO" id="GO:0003678">
    <property type="term" value="F:DNA helicase activity"/>
    <property type="evidence" value="ECO:0007669"/>
    <property type="project" value="UniProtKB-EC"/>
</dbReference>